<protein>
    <submittedName>
        <fullName evidence="4">HIRAN domain-containing protein</fullName>
    </submittedName>
</protein>
<dbReference type="KEGG" id="elio:KO353_02695"/>
<dbReference type="GO" id="GO:0016818">
    <property type="term" value="F:hydrolase activity, acting on acid anhydrides, in phosphorus-containing anhydrides"/>
    <property type="evidence" value="ECO:0007669"/>
    <property type="project" value="InterPro"/>
</dbReference>
<evidence type="ECO:0000256" key="1">
    <source>
        <dbReference type="ARBA" id="ARBA00022723"/>
    </source>
</evidence>
<feature type="domain" description="HIRAN" evidence="3">
    <location>
        <begin position="55"/>
        <end position="123"/>
    </location>
</feature>
<evidence type="ECO:0000259" key="3">
    <source>
        <dbReference type="Pfam" id="PF08797"/>
    </source>
</evidence>
<organism evidence="4 5">
    <name type="scientific">Elioraea tepida</name>
    <dbReference type="NCBI Taxonomy" id="2843330"/>
    <lineage>
        <taxon>Bacteria</taxon>
        <taxon>Pseudomonadati</taxon>
        <taxon>Pseudomonadota</taxon>
        <taxon>Alphaproteobacteria</taxon>
        <taxon>Acetobacterales</taxon>
        <taxon>Elioraeaceae</taxon>
        <taxon>Elioraea</taxon>
    </lineage>
</organism>
<name>A0A975YJY6_9PROT</name>
<reference evidence="4" key="1">
    <citation type="submission" date="2021-06" db="EMBL/GenBank/DDBJ databases">
        <title>Elioraea tepida, sp. nov., a moderately thermophilic aerobic anoxygenic phototrophic bacterium isolated from an alkaline siliceous hot spring mat community in Yellowstone National Park, WY, USA.</title>
        <authorList>
            <person name="Saini M.K."/>
            <person name="Yoshida S."/>
            <person name="Sebastian A."/>
            <person name="Hirose S."/>
            <person name="Hara E."/>
            <person name="Tamaki H."/>
            <person name="Soulier N.T."/>
            <person name="Albert I."/>
            <person name="Hanada S."/>
            <person name="Bryant D.A."/>
            <person name="Tank M."/>
        </authorList>
    </citation>
    <scope>NUCLEOTIDE SEQUENCE</scope>
    <source>
        <strain evidence="4">MS-P2</strain>
    </source>
</reference>
<accession>A0A975YJY6</accession>
<dbReference type="InterPro" id="IPR014905">
    <property type="entry name" value="HIRAN"/>
</dbReference>
<gene>
    <name evidence="4" type="ORF">KO353_02695</name>
</gene>
<dbReference type="Pfam" id="PF08797">
    <property type="entry name" value="HIRAN"/>
    <property type="match status" value="1"/>
</dbReference>
<evidence type="ECO:0000313" key="5">
    <source>
        <dbReference type="Proteomes" id="UP000694001"/>
    </source>
</evidence>
<dbReference type="GO" id="GO:0008270">
    <property type="term" value="F:zinc ion binding"/>
    <property type="evidence" value="ECO:0007669"/>
    <property type="project" value="InterPro"/>
</dbReference>
<keyword evidence="5" id="KW-1185">Reference proteome</keyword>
<dbReference type="RefSeq" id="WP_218286235.1">
    <property type="nucleotide sequence ID" value="NZ_CP076448.1"/>
</dbReference>
<dbReference type="Proteomes" id="UP000694001">
    <property type="component" value="Chromosome"/>
</dbReference>
<sequence>MRYRAAVENDPALGLRLGRREVLAFGFAAALAAVGTCRLPTPQLAPMRFAIAGGFYHGLRRVRALLTPGTQLELRAEPSTPYDANAVAVLMPAAGPHAGLKLGYLPRRGNREAALWLARGAVLRAEVVGTLGLRRGETIPDDLVFTSYSYGDPLLRLVEVLPASVRGSMPAGADAAVLGTARRLAGRGRVDASPERRQR</sequence>
<keyword evidence="1" id="KW-0479">Metal-binding</keyword>
<keyword evidence="2" id="KW-0378">Hydrolase</keyword>
<evidence type="ECO:0000256" key="2">
    <source>
        <dbReference type="ARBA" id="ARBA00022801"/>
    </source>
</evidence>
<evidence type="ECO:0000313" key="4">
    <source>
        <dbReference type="EMBL" id="QXM25179.1"/>
    </source>
</evidence>
<dbReference type="EMBL" id="CP076448">
    <property type="protein sequence ID" value="QXM25179.1"/>
    <property type="molecule type" value="Genomic_DNA"/>
</dbReference>
<dbReference type="GO" id="GO:0003676">
    <property type="term" value="F:nucleic acid binding"/>
    <property type="evidence" value="ECO:0007669"/>
    <property type="project" value="InterPro"/>
</dbReference>
<proteinExistence type="predicted"/>
<dbReference type="AlphaFoldDB" id="A0A975YJY6"/>